<dbReference type="InterPro" id="IPR029071">
    <property type="entry name" value="Ubiquitin-like_domsf"/>
</dbReference>
<dbReference type="EMBL" id="CADEPM010000004">
    <property type="protein sequence ID" value="CAB3404903.1"/>
    <property type="molecule type" value="Genomic_DNA"/>
</dbReference>
<accession>A0A8S1EYQ5</accession>
<gene>
    <name evidence="3" type="ORF">CBOVIS_LOCUS7164</name>
</gene>
<dbReference type="PROSITE" id="PS50033">
    <property type="entry name" value="UBX"/>
    <property type="match status" value="1"/>
</dbReference>
<name>A0A8S1EYQ5_9PELO</name>
<keyword evidence="4" id="KW-1185">Reference proteome</keyword>
<feature type="compositionally biased region" description="Polar residues" evidence="1">
    <location>
        <begin position="120"/>
        <end position="145"/>
    </location>
</feature>
<reference evidence="3 4" key="1">
    <citation type="submission" date="2020-04" db="EMBL/GenBank/DDBJ databases">
        <authorList>
            <person name="Laetsch R D."/>
            <person name="Stevens L."/>
            <person name="Kumar S."/>
            <person name="Blaxter L. M."/>
        </authorList>
    </citation>
    <scope>NUCLEOTIDE SEQUENCE [LARGE SCALE GENOMIC DNA]</scope>
</reference>
<dbReference type="AlphaFoldDB" id="A0A8S1EYQ5"/>
<feature type="compositionally biased region" description="Basic and acidic residues" evidence="1">
    <location>
        <begin position="394"/>
        <end position="418"/>
    </location>
</feature>
<dbReference type="GO" id="GO:0005783">
    <property type="term" value="C:endoplasmic reticulum"/>
    <property type="evidence" value="ECO:0007669"/>
    <property type="project" value="TreeGrafter"/>
</dbReference>
<dbReference type="Pfam" id="PF00789">
    <property type="entry name" value="UBX"/>
    <property type="match status" value="1"/>
</dbReference>
<dbReference type="SMART" id="SM00166">
    <property type="entry name" value="UBX"/>
    <property type="match status" value="1"/>
</dbReference>
<sequence>MDQLGLPDDQLEKLRQFAEITNSNDYNVAIGTLASLDWNVEQAIETHLMQDHEQDDDPEIIEPTSQPNEPMPILNNAAQSSRGRRRMRTDDVDIQVKRMRLDDDNTGENNHPIFAPFGPRTSQSRFGNNANSGPSRAGPSVSNGNEHNRDDSDEDYMQVDYDEDVYRHIQNDVVASRRNGSVPLIPENCEDVREALQHFVTVFQSRFCSTPASSAFMPQFFTEPLETAIRQAFDNSECSMRRPLAIYIHNEKSIASNIFPTQVLCTEAISSLLRHQYIFWPWDITSDSNFMKLLEWLQILNISDVRQTLQRLSMSSHESFPLIAIIVRDKSTFRLSNICKGVETADAVVEKLMAGIEEYDSIRVREMKEKREREEREKIRNEQEAEYQASLAADRARMEARRREIEDQKAEEERRARAEEEENMRRQTLASMLPSEPAANEQNIVHIKFRLPEGAQELRRFRSNETIQVLINYLSSKGYAPETHKYFNSDFPKKEITTTFDLSKSFRDAKWPLREQVFVEEI</sequence>
<feature type="domain" description="UBX" evidence="2">
    <location>
        <begin position="440"/>
        <end position="519"/>
    </location>
</feature>
<organism evidence="3 4">
    <name type="scientific">Caenorhabditis bovis</name>
    <dbReference type="NCBI Taxonomy" id="2654633"/>
    <lineage>
        <taxon>Eukaryota</taxon>
        <taxon>Metazoa</taxon>
        <taxon>Ecdysozoa</taxon>
        <taxon>Nematoda</taxon>
        <taxon>Chromadorea</taxon>
        <taxon>Rhabditida</taxon>
        <taxon>Rhabditina</taxon>
        <taxon>Rhabditomorpha</taxon>
        <taxon>Rhabditoidea</taxon>
        <taxon>Rhabditidae</taxon>
        <taxon>Peloderinae</taxon>
        <taxon>Caenorhabditis</taxon>
    </lineage>
</organism>
<evidence type="ECO:0000256" key="1">
    <source>
        <dbReference type="SAM" id="MobiDB-lite"/>
    </source>
</evidence>
<dbReference type="Pfam" id="PF21021">
    <property type="entry name" value="FAF1"/>
    <property type="match status" value="1"/>
</dbReference>
<dbReference type="PANTHER" id="PTHR23322:SF96">
    <property type="entry name" value="FAS-ASSOCIATED FACTOR 1"/>
    <property type="match status" value="1"/>
</dbReference>
<dbReference type="Pfam" id="PF14555">
    <property type="entry name" value="UBA_4"/>
    <property type="match status" value="1"/>
</dbReference>
<proteinExistence type="predicted"/>
<dbReference type="Proteomes" id="UP000494206">
    <property type="component" value="Unassembled WGS sequence"/>
</dbReference>
<evidence type="ECO:0000313" key="3">
    <source>
        <dbReference type="EMBL" id="CAB3404903.1"/>
    </source>
</evidence>
<dbReference type="GO" id="GO:0005634">
    <property type="term" value="C:nucleus"/>
    <property type="evidence" value="ECO:0007669"/>
    <property type="project" value="TreeGrafter"/>
</dbReference>
<dbReference type="PANTHER" id="PTHR23322">
    <property type="entry name" value="FAS-ASSOCIATED PROTEIN"/>
    <property type="match status" value="1"/>
</dbReference>
<feature type="compositionally biased region" description="Basic and acidic residues" evidence="1">
    <location>
        <begin position="370"/>
        <end position="383"/>
    </location>
</feature>
<evidence type="ECO:0000259" key="2">
    <source>
        <dbReference type="PROSITE" id="PS50033"/>
    </source>
</evidence>
<dbReference type="InterPro" id="IPR049483">
    <property type="entry name" value="FAF1_2-like_UAS"/>
</dbReference>
<protein>
    <recommendedName>
        <fullName evidence="2">UBX domain-containing protein</fullName>
    </recommendedName>
</protein>
<dbReference type="SMART" id="SM00594">
    <property type="entry name" value="UAS"/>
    <property type="match status" value="1"/>
</dbReference>
<dbReference type="InterPro" id="IPR050730">
    <property type="entry name" value="UBX_domain-protein"/>
</dbReference>
<feature type="compositionally biased region" description="Basic and acidic residues" evidence="1">
    <location>
        <begin position="88"/>
        <end position="103"/>
    </location>
</feature>
<comment type="caution">
    <text evidence="3">The sequence shown here is derived from an EMBL/GenBank/DDBJ whole genome shotgun (WGS) entry which is preliminary data.</text>
</comment>
<dbReference type="Gene3D" id="3.10.20.90">
    <property type="entry name" value="Phosphatidylinositol 3-kinase Catalytic Subunit, Chain A, domain 1"/>
    <property type="match status" value="1"/>
</dbReference>
<dbReference type="SUPFAM" id="SSF54236">
    <property type="entry name" value="Ubiquitin-like"/>
    <property type="match status" value="1"/>
</dbReference>
<dbReference type="Gene3D" id="3.40.30.10">
    <property type="entry name" value="Glutaredoxin"/>
    <property type="match status" value="1"/>
</dbReference>
<dbReference type="GO" id="GO:0043130">
    <property type="term" value="F:ubiquitin binding"/>
    <property type="evidence" value="ECO:0007669"/>
    <property type="project" value="TreeGrafter"/>
</dbReference>
<dbReference type="InterPro" id="IPR006577">
    <property type="entry name" value="UAS"/>
</dbReference>
<dbReference type="GO" id="GO:0036503">
    <property type="term" value="P:ERAD pathway"/>
    <property type="evidence" value="ECO:0007669"/>
    <property type="project" value="TreeGrafter"/>
</dbReference>
<dbReference type="Gene3D" id="1.10.8.10">
    <property type="entry name" value="DNA helicase RuvA subunit, C-terminal domain"/>
    <property type="match status" value="1"/>
</dbReference>
<feature type="region of interest" description="Disordered" evidence="1">
    <location>
        <begin position="370"/>
        <end position="424"/>
    </location>
</feature>
<dbReference type="InterPro" id="IPR001012">
    <property type="entry name" value="UBX_dom"/>
</dbReference>
<feature type="region of interest" description="Disordered" evidence="1">
    <location>
        <begin position="63"/>
        <end position="153"/>
    </location>
</feature>
<evidence type="ECO:0000313" key="4">
    <source>
        <dbReference type="Proteomes" id="UP000494206"/>
    </source>
</evidence>
<dbReference type="OrthoDB" id="1920064at2759"/>